<protein>
    <submittedName>
        <fullName evidence="5">Uncharacterized protein</fullName>
    </submittedName>
</protein>
<organism evidence="5 6">
    <name type="scientific">Ceratopteris richardii</name>
    <name type="common">Triangle waterfern</name>
    <dbReference type="NCBI Taxonomy" id="49495"/>
    <lineage>
        <taxon>Eukaryota</taxon>
        <taxon>Viridiplantae</taxon>
        <taxon>Streptophyta</taxon>
        <taxon>Embryophyta</taxon>
        <taxon>Tracheophyta</taxon>
        <taxon>Polypodiopsida</taxon>
        <taxon>Polypodiidae</taxon>
        <taxon>Polypodiales</taxon>
        <taxon>Pteridineae</taxon>
        <taxon>Pteridaceae</taxon>
        <taxon>Parkerioideae</taxon>
        <taxon>Ceratopteris</taxon>
    </lineage>
</organism>
<feature type="compositionally biased region" description="Low complexity" evidence="4">
    <location>
        <begin position="27"/>
        <end position="39"/>
    </location>
</feature>
<name>A0A8T2USE7_CERRI</name>
<dbReference type="PANTHER" id="PTHR31109:SF2">
    <property type="entry name" value="RIBOSOME BIOGENESIS PROTEIN SLX9 HOMOLOG"/>
    <property type="match status" value="1"/>
</dbReference>
<accession>A0A8T2USE7</accession>
<keyword evidence="3" id="KW-0539">Nucleus</keyword>
<dbReference type="OMA" id="CKLVFTV"/>
<dbReference type="PANTHER" id="PTHR31109">
    <property type="entry name" value="PROTEIN FAM207A"/>
    <property type="match status" value="1"/>
</dbReference>
<evidence type="ECO:0000256" key="3">
    <source>
        <dbReference type="ARBA" id="ARBA00023242"/>
    </source>
</evidence>
<feature type="region of interest" description="Disordered" evidence="4">
    <location>
        <begin position="151"/>
        <end position="181"/>
    </location>
</feature>
<dbReference type="OrthoDB" id="18703at2759"/>
<comment type="subcellular location">
    <subcellularLocation>
        <location evidence="1">Nucleus</location>
        <location evidence="1">Nucleolus</location>
    </subcellularLocation>
</comment>
<comment type="caution">
    <text evidence="5">The sequence shown here is derived from an EMBL/GenBank/DDBJ whole genome shotgun (WGS) entry which is preliminary data.</text>
</comment>
<feature type="compositionally biased region" description="Basic residues" evidence="4">
    <location>
        <begin position="1"/>
        <end position="11"/>
    </location>
</feature>
<feature type="compositionally biased region" description="Basic and acidic residues" evidence="4">
    <location>
        <begin position="151"/>
        <end position="168"/>
    </location>
</feature>
<feature type="compositionally biased region" description="Basic and acidic residues" evidence="4">
    <location>
        <begin position="12"/>
        <end position="25"/>
    </location>
</feature>
<evidence type="ECO:0000256" key="1">
    <source>
        <dbReference type="ARBA" id="ARBA00004604"/>
    </source>
</evidence>
<dbReference type="Pfam" id="PF15341">
    <property type="entry name" value="SLX9"/>
    <property type="match status" value="1"/>
</dbReference>
<dbReference type="InterPro" id="IPR028160">
    <property type="entry name" value="Slx9-like"/>
</dbReference>
<evidence type="ECO:0000256" key="4">
    <source>
        <dbReference type="SAM" id="MobiDB-lite"/>
    </source>
</evidence>
<dbReference type="GO" id="GO:0030686">
    <property type="term" value="C:90S preribosome"/>
    <property type="evidence" value="ECO:0007669"/>
    <property type="project" value="InterPro"/>
</dbReference>
<dbReference type="GO" id="GO:0005730">
    <property type="term" value="C:nucleolus"/>
    <property type="evidence" value="ECO:0007669"/>
    <property type="project" value="UniProtKB-SubCell"/>
</dbReference>
<evidence type="ECO:0000313" key="5">
    <source>
        <dbReference type="EMBL" id="KAH7439141.1"/>
    </source>
</evidence>
<comment type="similarity">
    <text evidence="2">Belongs to the SLX9 family.</text>
</comment>
<keyword evidence="6" id="KW-1185">Reference proteome</keyword>
<evidence type="ECO:0000256" key="2">
    <source>
        <dbReference type="ARBA" id="ARBA00011022"/>
    </source>
</evidence>
<sequence length="181" mass="21007">MVKRQTVRQKISRKEAKKQAGKDEEIIPNANNEIEPGSSRMKRKLSKKLQFLSKLQETQSILATKKKISKKRHRSKKSVLNNLSSIAEVLPEIKEKTEKQFHLPKGSQAKARQKLVITEVKQLSMVLDHPRFKQNPFAAIHEHLKVSLDPVKEDPLKPLKDKRAEKQNKQRRRLAPVKMEE</sequence>
<dbReference type="GO" id="GO:0000462">
    <property type="term" value="P:maturation of SSU-rRNA from tricistronic rRNA transcript (SSU-rRNA, 5.8S rRNA, LSU-rRNA)"/>
    <property type="evidence" value="ECO:0007669"/>
    <property type="project" value="InterPro"/>
</dbReference>
<dbReference type="Proteomes" id="UP000825935">
    <property type="component" value="Chromosome 4"/>
</dbReference>
<gene>
    <name evidence="5" type="ORF">KP509_04G047100</name>
</gene>
<reference evidence="5" key="1">
    <citation type="submission" date="2021-08" db="EMBL/GenBank/DDBJ databases">
        <title>WGS assembly of Ceratopteris richardii.</title>
        <authorList>
            <person name="Marchant D.B."/>
            <person name="Chen G."/>
            <person name="Jenkins J."/>
            <person name="Shu S."/>
            <person name="Leebens-Mack J."/>
            <person name="Grimwood J."/>
            <person name="Schmutz J."/>
            <person name="Soltis P."/>
            <person name="Soltis D."/>
            <person name="Chen Z.-H."/>
        </authorList>
    </citation>
    <scope>NUCLEOTIDE SEQUENCE</scope>
    <source>
        <strain evidence="5">Whitten #5841</strain>
        <tissue evidence="5">Leaf</tissue>
    </source>
</reference>
<proteinExistence type="inferred from homology"/>
<evidence type="ECO:0000313" key="6">
    <source>
        <dbReference type="Proteomes" id="UP000825935"/>
    </source>
</evidence>
<feature type="region of interest" description="Disordered" evidence="4">
    <location>
        <begin position="1"/>
        <end position="42"/>
    </location>
</feature>
<dbReference type="AlphaFoldDB" id="A0A8T2USE7"/>
<dbReference type="GO" id="GO:0030688">
    <property type="term" value="C:preribosome, small subunit precursor"/>
    <property type="evidence" value="ECO:0007669"/>
    <property type="project" value="InterPro"/>
</dbReference>
<dbReference type="EMBL" id="CM035409">
    <property type="protein sequence ID" value="KAH7439141.1"/>
    <property type="molecule type" value="Genomic_DNA"/>
</dbReference>